<dbReference type="CDD" id="cd00827">
    <property type="entry name" value="init_cond_enzymes"/>
    <property type="match status" value="1"/>
</dbReference>
<proteinExistence type="predicted"/>
<comment type="caution">
    <text evidence="3">The sequence shown here is derived from an EMBL/GenBank/DDBJ whole genome shotgun (WGS) entry which is preliminary data.</text>
</comment>
<organism evidence="3 4">
    <name type="scientific">Natrinema saccharevitans</name>
    <dbReference type="NCBI Taxonomy" id="301967"/>
    <lineage>
        <taxon>Archaea</taxon>
        <taxon>Methanobacteriati</taxon>
        <taxon>Methanobacteriota</taxon>
        <taxon>Stenosarchaea group</taxon>
        <taxon>Halobacteria</taxon>
        <taxon>Halobacteriales</taxon>
        <taxon>Natrialbaceae</taxon>
        <taxon>Natrinema</taxon>
    </lineage>
</organism>
<dbReference type="InterPro" id="IPR012340">
    <property type="entry name" value="NA-bd_OB-fold"/>
</dbReference>
<accession>A0A1S8AS76</accession>
<keyword evidence="4" id="KW-1185">Reference proteome</keyword>
<dbReference type="PANTHER" id="PTHR34069:SF2">
    <property type="entry name" value="BETA-KETOACYL-[ACYL-CARRIER-PROTEIN] SYNTHASE III"/>
    <property type="match status" value="1"/>
</dbReference>
<gene>
    <name evidence="3" type="ORF">A6E15_18825</name>
</gene>
<dbReference type="SUPFAM" id="SSF50249">
    <property type="entry name" value="Nucleic acid-binding proteins"/>
    <property type="match status" value="1"/>
</dbReference>
<evidence type="ECO:0000259" key="2">
    <source>
        <dbReference type="Pfam" id="PF12172"/>
    </source>
</evidence>
<dbReference type="GO" id="GO:0044550">
    <property type="term" value="P:secondary metabolite biosynthetic process"/>
    <property type="evidence" value="ECO:0007669"/>
    <property type="project" value="TreeGrafter"/>
</dbReference>
<sequence length="475" mass="48487">MSAITGVGAYAPRFRITSDAFEEAWGQFHAAGVTQKAVPAADEDALTMGYEAATRALEAAETDPADIDWLAFAASRPPEAEEDLTARLGAMLALSESATRHAFTGSTRAGTRALWAGLDALEADATTALVVAADAPQGDPDDGIDHAAGAGSAAFVLEREGPAEIVDRAEYAAPYPGTRFRDTGEDETQGLGITQYDRQAFTETIGGAVSGLEVDPEPDAAAIQAPDGKLPYRAAGAAGVGTDEIQAAATVHDLGDTGAASVPLSLATALEDGDESVLAVSHGSGAGADALVVAADGDVPAVTALEGADPLSYAEYLRQRGVVTTGPPSGGGAYVSVPSWRRSLPQRYRLEAGRCSACGALSFPPEGACDDCGALAEYDPVELAGEGTIEAVTTISQGGAPPEFAEQQAKSGDYAAAIVALETDGGDETVSAPAMGTDADPDAFGVGDRIQTTIRRIYTQEGVTRYGFKIRPAGD</sequence>
<dbReference type="STRING" id="301967.A6E15_18825"/>
<dbReference type="Pfam" id="PF12172">
    <property type="entry name" value="zf-ChsH2"/>
    <property type="match status" value="1"/>
</dbReference>
<dbReference type="RefSeq" id="WP_076148732.1">
    <property type="nucleotide sequence ID" value="NZ_LWLN01000002.1"/>
</dbReference>
<dbReference type="GO" id="GO:0016746">
    <property type="term" value="F:acyltransferase activity"/>
    <property type="evidence" value="ECO:0007669"/>
    <property type="project" value="UniProtKB-KW"/>
</dbReference>
<dbReference type="OrthoDB" id="9573at2157"/>
<dbReference type="InterPro" id="IPR016039">
    <property type="entry name" value="Thiolase-like"/>
</dbReference>
<dbReference type="PANTHER" id="PTHR34069">
    <property type="entry name" value="3-OXOACYL-[ACYL-CARRIER-PROTEIN] SYNTHASE 3"/>
    <property type="match status" value="1"/>
</dbReference>
<dbReference type="InterPro" id="IPR022002">
    <property type="entry name" value="ChsH2_Znr"/>
</dbReference>
<evidence type="ECO:0000313" key="4">
    <source>
        <dbReference type="Proteomes" id="UP000189370"/>
    </source>
</evidence>
<keyword evidence="1" id="KW-0414">Isoprene biosynthesis</keyword>
<protein>
    <submittedName>
        <fullName evidence="3">ACP synthase</fullName>
    </submittedName>
</protein>
<dbReference type="Gene3D" id="3.40.47.10">
    <property type="match status" value="2"/>
</dbReference>
<dbReference type="AlphaFoldDB" id="A0A1S8AS76"/>
<evidence type="ECO:0000256" key="1">
    <source>
        <dbReference type="ARBA" id="ARBA00023229"/>
    </source>
</evidence>
<reference evidence="4" key="1">
    <citation type="submission" date="2016-04" db="EMBL/GenBank/DDBJ databases">
        <authorList>
            <person name="Chen S.-C."/>
            <person name="Lai M.-C."/>
        </authorList>
    </citation>
    <scope>NUCLEOTIDE SEQUENCE [LARGE SCALE GENOMIC DNA]</scope>
    <source>
        <strain evidence="4">AB14</strain>
    </source>
</reference>
<dbReference type="EMBL" id="LWLN01000002">
    <property type="protein sequence ID" value="OLZ39417.1"/>
    <property type="molecule type" value="Genomic_DNA"/>
</dbReference>
<dbReference type="SUPFAM" id="SSF53901">
    <property type="entry name" value="Thiolase-like"/>
    <property type="match status" value="2"/>
</dbReference>
<dbReference type="GO" id="GO:0008299">
    <property type="term" value="P:isoprenoid biosynthetic process"/>
    <property type="evidence" value="ECO:0007669"/>
    <property type="project" value="UniProtKB-KW"/>
</dbReference>
<evidence type="ECO:0000313" key="3">
    <source>
        <dbReference type="EMBL" id="OLZ39417.1"/>
    </source>
</evidence>
<name>A0A1S8AS76_9EURY</name>
<feature type="domain" description="ChsH2 rubredoxin-like zinc ribbon" evidence="2">
    <location>
        <begin position="344"/>
        <end position="374"/>
    </location>
</feature>
<dbReference type="Proteomes" id="UP000189370">
    <property type="component" value="Unassembled WGS sequence"/>
</dbReference>